<keyword evidence="2" id="KW-0862">Zinc</keyword>
<dbReference type="Gene3D" id="3.90.1280.10">
    <property type="entry name" value="HSP33 redox switch-like"/>
    <property type="match status" value="1"/>
</dbReference>
<dbReference type="Gene3D" id="3.55.30.10">
    <property type="entry name" value="Hsp33 domain"/>
    <property type="match status" value="1"/>
</dbReference>
<dbReference type="RefSeq" id="WP_113743257.1">
    <property type="nucleotide sequence ID" value="NZ_UAPV01000001.1"/>
</dbReference>
<keyword evidence="5" id="KW-0676">Redox-active center</keyword>
<dbReference type="Pfam" id="PF01430">
    <property type="entry name" value="HSP33"/>
    <property type="match status" value="1"/>
</dbReference>
<protein>
    <submittedName>
        <fullName evidence="6">Heat shock protein 33</fullName>
    </submittedName>
</protein>
<evidence type="ECO:0000313" key="7">
    <source>
        <dbReference type="Proteomes" id="UP000250086"/>
    </source>
</evidence>
<organism evidence="6 7">
    <name type="scientific">Anaerobiospirillum thomasii</name>
    <dbReference type="NCBI Taxonomy" id="179995"/>
    <lineage>
        <taxon>Bacteria</taxon>
        <taxon>Pseudomonadati</taxon>
        <taxon>Pseudomonadota</taxon>
        <taxon>Gammaproteobacteria</taxon>
        <taxon>Aeromonadales</taxon>
        <taxon>Succinivibrionaceae</taxon>
        <taxon>Anaerobiospirillum</taxon>
    </lineage>
</organism>
<evidence type="ECO:0000256" key="2">
    <source>
        <dbReference type="ARBA" id="ARBA00022833"/>
    </source>
</evidence>
<dbReference type="SUPFAM" id="SSF118352">
    <property type="entry name" value="HSP33 redox switch-like"/>
    <property type="match status" value="1"/>
</dbReference>
<keyword evidence="3" id="KW-1015">Disulfide bond</keyword>
<keyword evidence="7" id="KW-1185">Reference proteome</keyword>
<dbReference type="GO" id="GO:0051082">
    <property type="term" value="F:unfolded protein binding"/>
    <property type="evidence" value="ECO:0007669"/>
    <property type="project" value="InterPro"/>
</dbReference>
<dbReference type="Gene3D" id="1.10.287.480">
    <property type="entry name" value="helix hairpin bin"/>
    <property type="match status" value="1"/>
</dbReference>
<dbReference type="PANTHER" id="PTHR30111">
    <property type="entry name" value="33 KDA CHAPERONIN"/>
    <property type="match status" value="1"/>
</dbReference>
<keyword evidence="6" id="KW-0346">Stress response</keyword>
<evidence type="ECO:0000313" key="6">
    <source>
        <dbReference type="EMBL" id="SPT69069.1"/>
    </source>
</evidence>
<dbReference type="EMBL" id="UAPV01000001">
    <property type="protein sequence ID" value="SPT69069.1"/>
    <property type="molecule type" value="Genomic_DNA"/>
</dbReference>
<dbReference type="InterPro" id="IPR016154">
    <property type="entry name" value="Heat_shock_Hsp33_C"/>
</dbReference>
<dbReference type="InterPro" id="IPR016153">
    <property type="entry name" value="Heat_shock_Hsp33_N"/>
</dbReference>
<evidence type="ECO:0000256" key="5">
    <source>
        <dbReference type="ARBA" id="ARBA00023284"/>
    </source>
</evidence>
<evidence type="ECO:0000256" key="3">
    <source>
        <dbReference type="ARBA" id="ARBA00023157"/>
    </source>
</evidence>
<dbReference type="GO" id="GO:0005737">
    <property type="term" value="C:cytoplasm"/>
    <property type="evidence" value="ECO:0007669"/>
    <property type="project" value="InterPro"/>
</dbReference>
<accession>A0A2X0V3G0</accession>
<dbReference type="GO" id="GO:0044183">
    <property type="term" value="F:protein folding chaperone"/>
    <property type="evidence" value="ECO:0007669"/>
    <property type="project" value="TreeGrafter"/>
</dbReference>
<reference evidence="6 7" key="1">
    <citation type="submission" date="2018-06" db="EMBL/GenBank/DDBJ databases">
        <authorList>
            <consortium name="Pathogen Informatics"/>
            <person name="Doyle S."/>
        </authorList>
    </citation>
    <scope>NUCLEOTIDE SEQUENCE [LARGE SCALE GENOMIC DNA]</scope>
    <source>
        <strain evidence="6 7">NCTC13093</strain>
    </source>
</reference>
<dbReference type="InterPro" id="IPR023212">
    <property type="entry name" value="Hsp33_helix_hairpin_bin_dom_sf"/>
</dbReference>
<proteinExistence type="predicted"/>
<dbReference type="InterPro" id="IPR000397">
    <property type="entry name" value="Heat_shock_Hsp33"/>
</dbReference>
<keyword evidence="1" id="KW-0963">Cytoplasm</keyword>
<evidence type="ECO:0000256" key="1">
    <source>
        <dbReference type="ARBA" id="ARBA00022490"/>
    </source>
</evidence>
<keyword evidence="4" id="KW-0143">Chaperone</keyword>
<dbReference type="PANTHER" id="PTHR30111:SF1">
    <property type="entry name" value="33 KDA CHAPERONIN"/>
    <property type="match status" value="1"/>
</dbReference>
<gene>
    <name evidence="6" type="primary">hslO</name>
    <name evidence="6" type="ORF">NCTC13093_00432</name>
</gene>
<dbReference type="Proteomes" id="UP000250086">
    <property type="component" value="Unassembled WGS sequence"/>
</dbReference>
<evidence type="ECO:0000256" key="4">
    <source>
        <dbReference type="ARBA" id="ARBA00023186"/>
    </source>
</evidence>
<sequence length="292" mass="32753">MTVSKKSQVIRFLFDNHGVRGELAQIFDANDRLLENHNYSKPVCLLMRELAILGVCITSTLKLDGQIMLQIHGGKGDRAVKNAILNINRDLTFYGSCQTVDNNIYDDESTFRDLIGSGGYLHLAIFPKNGQSFQGIVELEAQNLSEAFEKYFSTSDQLPTRFFIFNDTDSNASAGIMLQIIPDVEGNTDSLEHLSILSQTLSVKESIELDVNEILSRLFAHEQVRVFEPTEVDFKCICSKERCLNSLATLSHAELEDIAADENGIEMTCHHCNRSYHLDQQSLKALLLTNSQ</sequence>
<dbReference type="SUPFAM" id="SSF64397">
    <property type="entry name" value="Hsp33 domain"/>
    <property type="match status" value="1"/>
</dbReference>
<name>A0A2X0V3G0_9GAMM</name>
<dbReference type="AlphaFoldDB" id="A0A2X0V3G0"/>
<dbReference type="CDD" id="cd00498">
    <property type="entry name" value="Hsp33"/>
    <property type="match status" value="1"/>
</dbReference>
<dbReference type="GO" id="GO:0042026">
    <property type="term" value="P:protein refolding"/>
    <property type="evidence" value="ECO:0007669"/>
    <property type="project" value="TreeGrafter"/>
</dbReference>
<dbReference type="PIRSF" id="PIRSF005261">
    <property type="entry name" value="Heat_shock_Hsp33"/>
    <property type="match status" value="1"/>
</dbReference>